<dbReference type="PANTHER" id="PTHR35792:SF1">
    <property type="entry name" value="SLL0268 PROTEIN"/>
    <property type="match status" value="1"/>
</dbReference>
<evidence type="ECO:0000313" key="4">
    <source>
        <dbReference type="Proteomes" id="UP000480185"/>
    </source>
</evidence>
<reference evidence="3 4" key="1">
    <citation type="submission" date="2019-11" db="EMBL/GenBank/DDBJ databases">
        <authorList>
            <person name="Li J."/>
        </authorList>
    </citation>
    <scope>NUCLEOTIDE SEQUENCE [LARGE SCALE GENOMIC DNA]</scope>
    <source>
        <strain evidence="3 4">J4</strain>
    </source>
</reference>
<dbReference type="Proteomes" id="UP000480185">
    <property type="component" value="Unassembled WGS sequence"/>
</dbReference>
<comment type="caution">
    <text evidence="3">The sequence shown here is derived from an EMBL/GenBank/DDBJ whole genome shotgun (WGS) entry which is preliminary data.</text>
</comment>
<feature type="transmembrane region" description="Helical" evidence="2">
    <location>
        <begin position="17"/>
        <end position="36"/>
    </location>
</feature>
<dbReference type="PANTHER" id="PTHR35792">
    <property type="entry name" value="GENERAL STRESS PROTEIN"/>
    <property type="match status" value="1"/>
</dbReference>
<protein>
    <submittedName>
        <fullName evidence="3">YtxH domain-containing protein</fullName>
    </submittedName>
</protein>
<dbReference type="EMBL" id="WJNH01000011">
    <property type="protein sequence ID" value="MRG87730.1"/>
    <property type="molecule type" value="Genomic_DNA"/>
</dbReference>
<feature type="region of interest" description="Disordered" evidence="1">
    <location>
        <begin position="112"/>
        <end position="135"/>
    </location>
</feature>
<dbReference type="InterPro" id="IPR052928">
    <property type="entry name" value="Desiccation-related_membrane"/>
</dbReference>
<sequence length="135" mass="15313">MSREEKNQNENINSKDFLLGTLIGGIVGASAALLLAPKSGKELRHDLNEGAHQVRERAGEWKDVAYEKGTEWRQIAREKTDQISSNLSEKTKDFSERVKDTKDQIQDKVTKLRDNQNDDDVANMIEEAAEDLEKQ</sequence>
<gene>
    <name evidence="3" type="ORF">GH754_15705</name>
</gene>
<keyword evidence="2" id="KW-0812">Transmembrane</keyword>
<dbReference type="Pfam" id="PF12732">
    <property type="entry name" value="YtxH"/>
    <property type="match status" value="1"/>
</dbReference>
<dbReference type="InterPro" id="IPR024623">
    <property type="entry name" value="YtxH"/>
</dbReference>
<dbReference type="AlphaFoldDB" id="A0A6G1XA29"/>
<feature type="region of interest" description="Disordered" evidence="1">
    <location>
        <begin position="83"/>
        <end position="102"/>
    </location>
</feature>
<accession>A0A6G1XA29</accession>
<organism evidence="3 4">
    <name type="scientific">Salinibacillus xinjiangensis</name>
    <dbReference type="NCBI Taxonomy" id="1229268"/>
    <lineage>
        <taxon>Bacteria</taxon>
        <taxon>Bacillati</taxon>
        <taxon>Bacillota</taxon>
        <taxon>Bacilli</taxon>
        <taxon>Bacillales</taxon>
        <taxon>Bacillaceae</taxon>
        <taxon>Salinibacillus</taxon>
    </lineage>
</organism>
<keyword evidence="4" id="KW-1185">Reference proteome</keyword>
<dbReference type="RefSeq" id="WP_323742063.1">
    <property type="nucleotide sequence ID" value="NZ_WJNH01000011.1"/>
</dbReference>
<proteinExistence type="predicted"/>
<keyword evidence="2" id="KW-1133">Transmembrane helix</keyword>
<evidence type="ECO:0000256" key="2">
    <source>
        <dbReference type="SAM" id="Phobius"/>
    </source>
</evidence>
<evidence type="ECO:0000313" key="3">
    <source>
        <dbReference type="EMBL" id="MRG87730.1"/>
    </source>
</evidence>
<name>A0A6G1XA29_9BACI</name>
<evidence type="ECO:0000256" key="1">
    <source>
        <dbReference type="SAM" id="MobiDB-lite"/>
    </source>
</evidence>
<feature type="compositionally biased region" description="Basic and acidic residues" evidence="1">
    <location>
        <begin position="89"/>
        <end position="102"/>
    </location>
</feature>
<keyword evidence="2" id="KW-0472">Membrane</keyword>